<dbReference type="EC" id="3.2.1.39" evidence="4"/>
<keyword evidence="8 16" id="KW-0378">Hydrolase</keyword>
<feature type="chain" id="PRO_5039710615" description="glucan endo-1,3-beta-D-glucosidase" evidence="17">
    <location>
        <begin position="22"/>
        <end position="776"/>
    </location>
</feature>
<evidence type="ECO:0000256" key="11">
    <source>
        <dbReference type="ARBA" id="ARBA00023157"/>
    </source>
</evidence>
<evidence type="ECO:0000256" key="13">
    <source>
        <dbReference type="ARBA" id="ARBA00023288"/>
    </source>
</evidence>
<sequence length="776" mass="84675">MAGSRFLVVSVLVVGLLSVLAQGLGVNWGTMASHPLPPKIVVQLLKDNGINKVKIFDADTSTMKALAGSDIEVMVAIPNNMLRTMTDYGAARDWVKTNVTRYNFEGGVNIKYVAVGNEPFLSSYNGSFLNVTFPALKNIQNALNDAGVGGRIKATVPLNADVYNSPESNPVPSAGRFRTDIGDLMTEIVQFLNQSGAPFTVNIYPFLSLYGNPNFPVEFAFFDGGSDPVVDNGIQYTNVFDANFDTLVSALKGVGLGDLPIIVGEVGWPTDGDKNAKASYAQRFYDGLLKRLAANHGTPLRPNQYIEVYLFSLIDEDAKSVQPGNFERHWGVLKYDGQPKYNMDLSGQGQAKTLVPAKDVKYLPKKWCVFDPNGGGNVSTLGDQITFACTWSDCTALGYGSTCNGLDGNGNASFAFNMYYQVQNHQELSCNFQGLATETTQDPSTADCNFSIQIATSATDASMKPLLVIFLFPKTPLRYMCPSECKTLSLVSFAGWGRRMEACFLYSSSPKPHLSFNLSPSSSPFSSHRHPLLVSFHPIPLKGLILSPSSRSSLQISPSFAVAEALEQAAETSASPRGASSYKVDKSGRFCSPRAARELALMAMFRMIAYAACLEGSDPVRLFDKRVNAKRGKLSYNPCRCQPGYVFDKAILLQYDHMSFGGAPVEVGTEEEAEGLMLQNDKDSANEAEVLSAPPKLVYNKFVLRLTRNILVAVVDRWNDHVHLIAKVIPQNWKAVDLAKRFCDGCAPRVINGCLRSFVKEYNIVDTVRPSEAPTA</sequence>
<feature type="domain" description="X8" evidence="18">
    <location>
        <begin position="366"/>
        <end position="450"/>
    </location>
</feature>
<dbReference type="FunFam" id="3.20.20.80:FF:000008">
    <property type="entry name" value="Glucan endo-1,3-beta-glucosidase 5"/>
    <property type="match status" value="1"/>
</dbReference>
<keyword evidence="7 17" id="KW-0732">Signal</keyword>
<evidence type="ECO:0000256" key="10">
    <source>
        <dbReference type="ARBA" id="ARBA00023136"/>
    </source>
</evidence>
<keyword evidence="6" id="KW-0336">GPI-anchor</keyword>
<dbReference type="Pfam" id="PF07983">
    <property type="entry name" value="X8"/>
    <property type="match status" value="1"/>
</dbReference>
<dbReference type="SUPFAM" id="SSF51445">
    <property type="entry name" value="(Trans)glycosidases"/>
    <property type="match status" value="1"/>
</dbReference>
<evidence type="ECO:0000256" key="2">
    <source>
        <dbReference type="ARBA" id="ARBA00004609"/>
    </source>
</evidence>
<dbReference type="Gene3D" id="1.20.58.1040">
    <property type="match status" value="1"/>
</dbReference>
<evidence type="ECO:0000256" key="9">
    <source>
        <dbReference type="ARBA" id="ARBA00022821"/>
    </source>
</evidence>
<dbReference type="Gene3D" id="3.20.20.80">
    <property type="entry name" value="Glycosidases"/>
    <property type="match status" value="1"/>
</dbReference>
<keyword evidence="13" id="KW-0449">Lipoprotein</keyword>
<dbReference type="InterPro" id="IPR000490">
    <property type="entry name" value="Glyco_hydro_17"/>
</dbReference>
<dbReference type="Pfam" id="PF00332">
    <property type="entry name" value="Glyco_hydro_17"/>
    <property type="match status" value="1"/>
</dbReference>
<evidence type="ECO:0000256" key="1">
    <source>
        <dbReference type="ARBA" id="ARBA00000382"/>
    </source>
</evidence>
<evidence type="ECO:0000256" key="15">
    <source>
        <dbReference type="RuleBase" id="RU004335"/>
    </source>
</evidence>
<keyword evidence="10" id="KW-0472">Membrane</keyword>
<keyword evidence="20" id="KW-1185">Reference proteome</keyword>
<evidence type="ECO:0000256" key="4">
    <source>
        <dbReference type="ARBA" id="ARBA00012780"/>
    </source>
</evidence>
<dbReference type="GO" id="GO:0006952">
    <property type="term" value="P:defense response"/>
    <property type="evidence" value="ECO:0007669"/>
    <property type="project" value="UniProtKB-KW"/>
</dbReference>
<comment type="similarity">
    <text evidence="3 15">Belongs to the glycosyl hydrolase 17 family.</text>
</comment>
<dbReference type="InterPro" id="IPR017853">
    <property type="entry name" value="GH"/>
</dbReference>
<dbReference type="PANTHER" id="PTHR32227">
    <property type="entry name" value="GLUCAN ENDO-1,3-BETA-GLUCOSIDASE BG1-RELATED-RELATED"/>
    <property type="match status" value="1"/>
</dbReference>
<evidence type="ECO:0000256" key="3">
    <source>
        <dbReference type="ARBA" id="ARBA00008773"/>
    </source>
</evidence>
<feature type="signal peptide" evidence="17">
    <location>
        <begin position="1"/>
        <end position="21"/>
    </location>
</feature>
<keyword evidence="14 16" id="KW-0326">Glycosidase</keyword>
<dbReference type="InterPro" id="IPR044965">
    <property type="entry name" value="Glyco_hydro_17_plant"/>
</dbReference>
<evidence type="ECO:0000256" key="12">
    <source>
        <dbReference type="ARBA" id="ARBA00023180"/>
    </source>
</evidence>
<comment type="catalytic activity">
    <reaction evidence="1">
        <text>Hydrolysis of (1-&gt;3)-beta-D-glucosidic linkages in (1-&gt;3)-beta-D-glucans.</text>
        <dbReference type="EC" id="3.2.1.39"/>
    </reaction>
</comment>
<name>A0A9E7F0A6_9LILI</name>
<evidence type="ECO:0000256" key="6">
    <source>
        <dbReference type="ARBA" id="ARBA00022622"/>
    </source>
</evidence>
<evidence type="ECO:0000256" key="7">
    <source>
        <dbReference type="ARBA" id="ARBA00022729"/>
    </source>
</evidence>
<dbReference type="GO" id="GO:0005886">
    <property type="term" value="C:plasma membrane"/>
    <property type="evidence" value="ECO:0007669"/>
    <property type="project" value="UniProtKB-SubCell"/>
</dbReference>
<dbReference type="SUPFAM" id="SSF48013">
    <property type="entry name" value="NusB-like"/>
    <property type="match status" value="1"/>
</dbReference>
<dbReference type="GO" id="GO:0098552">
    <property type="term" value="C:side of membrane"/>
    <property type="evidence" value="ECO:0007669"/>
    <property type="project" value="UniProtKB-KW"/>
</dbReference>
<keyword evidence="9" id="KW-0611">Plant defense</keyword>
<organism evidence="19 20">
    <name type="scientific">Musa troglodytarum</name>
    <name type="common">fe'i banana</name>
    <dbReference type="NCBI Taxonomy" id="320322"/>
    <lineage>
        <taxon>Eukaryota</taxon>
        <taxon>Viridiplantae</taxon>
        <taxon>Streptophyta</taxon>
        <taxon>Embryophyta</taxon>
        <taxon>Tracheophyta</taxon>
        <taxon>Spermatophyta</taxon>
        <taxon>Magnoliopsida</taxon>
        <taxon>Liliopsida</taxon>
        <taxon>Zingiberales</taxon>
        <taxon>Musaceae</taxon>
        <taxon>Musa</taxon>
    </lineage>
</organism>
<keyword evidence="5" id="KW-1003">Cell membrane</keyword>
<evidence type="ECO:0000256" key="8">
    <source>
        <dbReference type="ARBA" id="ARBA00022801"/>
    </source>
</evidence>
<dbReference type="FunFam" id="1.20.58.1040:FF:000002">
    <property type="entry name" value="Glucan endo-1,3-beta-glucosidase 8"/>
    <property type="match status" value="1"/>
</dbReference>
<dbReference type="GO" id="GO:0005975">
    <property type="term" value="P:carbohydrate metabolic process"/>
    <property type="evidence" value="ECO:0007669"/>
    <property type="project" value="InterPro"/>
</dbReference>
<dbReference type="EMBL" id="CP097504">
    <property type="protein sequence ID" value="URD86321.1"/>
    <property type="molecule type" value="Genomic_DNA"/>
</dbReference>
<evidence type="ECO:0000256" key="17">
    <source>
        <dbReference type="SAM" id="SignalP"/>
    </source>
</evidence>
<dbReference type="GO" id="GO:0042973">
    <property type="term" value="F:glucan endo-1,3-beta-D-glucosidase activity"/>
    <property type="evidence" value="ECO:0007669"/>
    <property type="project" value="UniProtKB-EC"/>
</dbReference>
<evidence type="ECO:0000256" key="5">
    <source>
        <dbReference type="ARBA" id="ARBA00022475"/>
    </source>
</evidence>
<dbReference type="OrthoDB" id="3900342at2759"/>
<dbReference type="SMART" id="SM00768">
    <property type="entry name" value="X8"/>
    <property type="match status" value="1"/>
</dbReference>
<reference evidence="19" key="1">
    <citation type="submission" date="2022-05" db="EMBL/GenBank/DDBJ databases">
        <title>The Musa troglodytarum L. genome provides insights into the mechanism of non-climacteric behaviour and enrichment of carotenoids.</title>
        <authorList>
            <person name="Wang J."/>
        </authorList>
    </citation>
    <scope>NUCLEOTIDE SEQUENCE</scope>
    <source>
        <tissue evidence="19">Leaf</tissue>
    </source>
</reference>
<dbReference type="AlphaFoldDB" id="A0A9E7F0A6"/>
<accession>A0A9E7F0A6</accession>
<dbReference type="PROSITE" id="PS00587">
    <property type="entry name" value="GLYCOSYL_HYDROL_F17"/>
    <property type="match status" value="1"/>
</dbReference>
<evidence type="ECO:0000313" key="19">
    <source>
        <dbReference type="EMBL" id="URD86321.1"/>
    </source>
</evidence>
<keyword evidence="12" id="KW-0325">Glycoprotein</keyword>
<gene>
    <name evidence="19" type="ORF">MUK42_27758</name>
</gene>
<comment type="subcellular location">
    <subcellularLocation>
        <location evidence="2">Cell membrane</location>
        <topology evidence="2">Lipid-anchor</topology>
        <topology evidence="2">GPI-anchor</topology>
    </subcellularLocation>
</comment>
<dbReference type="InterPro" id="IPR012946">
    <property type="entry name" value="X8"/>
</dbReference>
<evidence type="ECO:0000259" key="18">
    <source>
        <dbReference type="SMART" id="SM00768"/>
    </source>
</evidence>
<evidence type="ECO:0000256" key="16">
    <source>
        <dbReference type="RuleBase" id="RU004336"/>
    </source>
</evidence>
<proteinExistence type="inferred from homology"/>
<dbReference type="InterPro" id="IPR035926">
    <property type="entry name" value="NusB-like_sf"/>
</dbReference>
<dbReference type="Proteomes" id="UP001055439">
    <property type="component" value="Chromosome 2"/>
</dbReference>
<protein>
    <recommendedName>
        <fullName evidence="4">glucan endo-1,3-beta-D-glucosidase</fullName>
        <ecNumber evidence="4">3.2.1.39</ecNumber>
    </recommendedName>
</protein>
<evidence type="ECO:0000313" key="20">
    <source>
        <dbReference type="Proteomes" id="UP001055439"/>
    </source>
</evidence>
<keyword evidence="11" id="KW-1015">Disulfide bond</keyword>
<evidence type="ECO:0000256" key="14">
    <source>
        <dbReference type="ARBA" id="ARBA00023295"/>
    </source>
</evidence>